<dbReference type="InterPro" id="IPR013783">
    <property type="entry name" value="Ig-like_fold"/>
</dbReference>
<feature type="chain" id="PRO_5039709814" evidence="1">
    <location>
        <begin position="23"/>
        <end position="564"/>
    </location>
</feature>
<protein>
    <submittedName>
        <fullName evidence="2">Omp28-related outer membrane protein</fullName>
    </submittedName>
</protein>
<dbReference type="AlphaFoldDB" id="A0A9D1VRP3"/>
<reference evidence="2" key="2">
    <citation type="submission" date="2021-04" db="EMBL/GenBank/DDBJ databases">
        <authorList>
            <person name="Gilroy R."/>
        </authorList>
    </citation>
    <scope>NUCLEOTIDE SEQUENCE</scope>
    <source>
        <strain evidence="2">ChiHjej12B11-16260</strain>
    </source>
</reference>
<dbReference type="NCBIfam" id="TIGR04183">
    <property type="entry name" value="Por_Secre_tail"/>
    <property type="match status" value="1"/>
</dbReference>
<gene>
    <name evidence="2" type="ORF">H9982_02915</name>
</gene>
<dbReference type="EMBL" id="DXFB01000080">
    <property type="protein sequence ID" value="HIX45152.1"/>
    <property type="molecule type" value="Genomic_DNA"/>
</dbReference>
<dbReference type="Gene3D" id="2.60.40.10">
    <property type="entry name" value="Immunoglobulins"/>
    <property type="match status" value="1"/>
</dbReference>
<evidence type="ECO:0000256" key="1">
    <source>
        <dbReference type="SAM" id="SignalP"/>
    </source>
</evidence>
<evidence type="ECO:0000313" key="3">
    <source>
        <dbReference type="Proteomes" id="UP000824246"/>
    </source>
</evidence>
<keyword evidence="1" id="KW-0732">Signal</keyword>
<organism evidence="2 3">
    <name type="scientific">Candidatus Barnesiella excrementipullorum</name>
    <dbReference type="NCBI Taxonomy" id="2838479"/>
    <lineage>
        <taxon>Bacteria</taxon>
        <taxon>Pseudomonadati</taxon>
        <taxon>Bacteroidota</taxon>
        <taxon>Bacteroidia</taxon>
        <taxon>Bacteroidales</taxon>
        <taxon>Barnesiellaceae</taxon>
        <taxon>Barnesiella</taxon>
    </lineage>
</organism>
<dbReference type="Proteomes" id="UP000824246">
    <property type="component" value="Unassembled WGS sequence"/>
</dbReference>
<reference evidence="2" key="1">
    <citation type="journal article" date="2021" name="PeerJ">
        <title>Extensive microbial diversity within the chicken gut microbiome revealed by metagenomics and culture.</title>
        <authorList>
            <person name="Gilroy R."/>
            <person name="Ravi A."/>
            <person name="Getino M."/>
            <person name="Pursley I."/>
            <person name="Horton D.L."/>
            <person name="Alikhan N.F."/>
            <person name="Baker D."/>
            <person name="Gharbi K."/>
            <person name="Hall N."/>
            <person name="Watson M."/>
            <person name="Adriaenssens E.M."/>
            <person name="Foster-Nyarko E."/>
            <person name="Jarju S."/>
            <person name="Secka A."/>
            <person name="Antonio M."/>
            <person name="Oren A."/>
            <person name="Chaudhuri R.R."/>
            <person name="La Ragione R."/>
            <person name="Hildebrand F."/>
            <person name="Pallen M.J."/>
        </authorList>
    </citation>
    <scope>NUCLEOTIDE SEQUENCE</scope>
    <source>
        <strain evidence="2">ChiHjej12B11-16260</strain>
    </source>
</reference>
<feature type="signal peptide" evidence="1">
    <location>
        <begin position="1"/>
        <end position="22"/>
    </location>
</feature>
<sequence>MKNYYLFLASMLLICNAGVAQYQVSTEVQPKNALLEEFTGINCGNCPDAHKIVANLLLAQEHTVYAIAIHSGYYASPFPDQPDFRTEEGETLDATFVAGSGYPCGMINRHIFAGSIPIMSRSNWTLCAKEIHQEDAPVNLYVTATYSAADAQLSVHVEGYYTSDVDAEQNLLTVALTQNNIKGPQSGGGVGSDYVHQHMLRDYLTPLWGDTISDCTAGTYFTKDYTYTVPEYINDVAVEPAELEVIVFIANDKTDVLNVTGVKPTCEGLELPLAAEISAYRIPVQGTYGFNFYELYLRNKSNETLTSAQFDVTVNGTTMQCLWEGEIAPLATSYIKVPVDQASLIETSNDYSIQLTAVNGEAYDGNTIDGTFRGPAVSTPKTLIELRTDLYADENTWCIKDADGNIIYNYGPYETNLKEVYNEIAELEADKTYCFEVTDAWANGVQSPRGYFKLYDDSNGLVAQQLEITGHGYRSFFTTSATAGINKLATSGDFAVSYNKSAREINITPASAGNDYAVAVYNLSGVLMAQGNNITAIPVTSKGAYIIRITTGNDDTQIFKIITN</sequence>
<comment type="caution">
    <text evidence="2">The sequence shown here is derived from an EMBL/GenBank/DDBJ whole genome shotgun (WGS) entry which is preliminary data.</text>
</comment>
<proteinExistence type="predicted"/>
<accession>A0A9D1VRP3</accession>
<name>A0A9D1VRP3_9BACT</name>
<evidence type="ECO:0000313" key="2">
    <source>
        <dbReference type="EMBL" id="HIX45152.1"/>
    </source>
</evidence>
<dbReference type="Pfam" id="PF11551">
    <property type="entry name" value="Omp28"/>
    <property type="match status" value="1"/>
</dbReference>
<dbReference type="InterPro" id="IPR021615">
    <property type="entry name" value="Omp28"/>
</dbReference>
<dbReference type="InterPro" id="IPR026444">
    <property type="entry name" value="Secre_tail"/>
</dbReference>